<gene>
    <name evidence="9" type="ORF">ACIKP9_04740</name>
</gene>
<feature type="transmembrane region" description="Helical" evidence="8">
    <location>
        <begin position="224"/>
        <end position="246"/>
    </location>
</feature>
<keyword evidence="6 8" id="KW-0472">Membrane</keyword>
<keyword evidence="3" id="KW-0813">Transport</keyword>
<feature type="transmembrane region" description="Helical" evidence="8">
    <location>
        <begin position="149"/>
        <end position="172"/>
    </location>
</feature>
<feature type="transmembrane region" description="Helical" evidence="8">
    <location>
        <begin position="413"/>
        <end position="430"/>
    </location>
</feature>
<keyword evidence="10" id="KW-1185">Reference proteome</keyword>
<feature type="transmembrane region" description="Helical" evidence="8">
    <location>
        <begin position="69"/>
        <end position="90"/>
    </location>
</feature>
<evidence type="ECO:0000256" key="5">
    <source>
        <dbReference type="ARBA" id="ARBA00022989"/>
    </source>
</evidence>
<evidence type="ECO:0000256" key="4">
    <source>
        <dbReference type="ARBA" id="ARBA00022692"/>
    </source>
</evidence>
<feature type="transmembrane region" description="Helical" evidence="8">
    <location>
        <begin position="362"/>
        <end position="379"/>
    </location>
</feature>
<comment type="subcellular location">
    <subcellularLocation>
        <location evidence="1">Membrane</location>
        <topology evidence="1">Multi-pass membrane protein</topology>
    </subcellularLocation>
</comment>
<comment type="similarity">
    <text evidence="2 7">Belongs to the sodium:solute symporter (SSF) (TC 2.A.21) family.</text>
</comment>
<organism evidence="9 10">
    <name type="scientific">Methylobacillus methanolivorans</name>
    <dbReference type="NCBI Taxonomy" id="1848927"/>
    <lineage>
        <taxon>Bacteria</taxon>
        <taxon>Pseudomonadati</taxon>
        <taxon>Pseudomonadota</taxon>
        <taxon>Betaproteobacteria</taxon>
        <taxon>Nitrosomonadales</taxon>
        <taxon>Methylophilaceae</taxon>
        <taxon>Methylobacillus</taxon>
    </lineage>
</organism>
<dbReference type="PANTHER" id="PTHR48086">
    <property type="entry name" value="SODIUM/PROLINE SYMPORTER-RELATED"/>
    <property type="match status" value="1"/>
</dbReference>
<evidence type="ECO:0000256" key="6">
    <source>
        <dbReference type="ARBA" id="ARBA00023136"/>
    </source>
</evidence>
<feature type="transmembrane region" description="Helical" evidence="8">
    <location>
        <begin position="311"/>
        <end position="342"/>
    </location>
</feature>
<comment type="caution">
    <text evidence="9">The sequence shown here is derived from an EMBL/GenBank/DDBJ whole genome shotgun (WGS) entry which is preliminary data.</text>
</comment>
<evidence type="ECO:0000313" key="10">
    <source>
        <dbReference type="Proteomes" id="UP001617669"/>
    </source>
</evidence>
<dbReference type="EMBL" id="JBIWXY010000001">
    <property type="protein sequence ID" value="MFJ5445529.1"/>
    <property type="molecule type" value="Genomic_DNA"/>
</dbReference>
<dbReference type="InterPro" id="IPR050277">
    <property type="entry name" value="Sodium:Solute_Symporter"/>
</dbReference>
<feature type="transmembrane region" description="Helical" evidence="8">
    <location>
        <begin position="46"/>
        <end position="63"/>
    </location>
</feature>
<dbReference type="InterPro" id="IPR001734">
    <property type="entry name" value="Na/solute_symporter"/>
</dbReference>
<reference evidence="9 10" key="1">
    <citation type="submission" date="2024-11" db="EMBL/GenBank/DDBJ databases">
        <authorList>
            <person name="Kaparullina E.N."/>
            <person name="Delegan Y.A."/>
            <person name="Doronina N.V."/>
        </authorList>
    </citation>
    <scope>NUCLEOTIDE SEQUENCE [LARGE SCALE GENOMIC DNA]</scope>
    <source>
        <strain evidence="9 10">7sh_L</strain>
    </source>
</reference>
<evidence type="ECO:0000256" key="3">
    <source>
        <dbReference type="ARBA" id="ARBA00022448"/>
    </source>
</evidence>
<feature type="transmembrane region" description="Helical" evidence="8">
    <location>
        <begin position="267"/>
        <end position="291"/>
    </location>
</feature>
<dbReference type="InterPro" id="IPR038377">
    <property type="entry name" value="Na/Glc_symporter_sf"/>
</dbReference>
<evidence type="ECO:0000313" key="9">
    <source>
        <dbReference type="EMBL" id="MFJ5445529.1"/>
    </source>
</evidence>
<dbReference type="RefSeq" id="WP_400879962.1">
    <property type="nucleotide sequence ID" value="NZ_JBIWXY010000001.1"/>
</dbReference>
<name>A0ABW8GJI1_9PROT</name>
<feature type="transmembrane region" description="Helical" evidence="8">
    <location>
        <begin position="184"/>
        <end position="204"/>
    </location>
</feature>
<dbReference type="PROSITE" id="PS50283">
    <property type="entry name" value="NA_SOLUT_SYMP_3"/>
    <property type="match status" value="1"/>
</dbReference>
<proteinExistence type="inferred from homology"/>
<dbReference type="PANTHER" id="PTHR48086:SF10">
    <property type="entry name" value="AGR155CP"/>
    <property type="match status" value="1"/>
</dbReference>
<evidence type="ECO:0000256" key="7">
    <source>
        <dbReference type="RuleBase" id="RU362091"/>
    </source>
</evidence>
<feature type="transmembrane region" description="Helical" evidence="8">
    <location>
        <begin position="385"/>
        <end position="404"/>
    </location>
</feature>
<dbReference type="CDD" id="cd11476">
    <property type="entry name" value="SLC5sbd_DUR3"/>
    <property type="match status" value="1"/>
</dbReference>
<evidence type="ECO:0000256" key="2">
    <source>
        <dbReference type="ARBA" id="ARBA00006434"/>
    </source>
</evidence>
<feature type="transmembrane region" description="Helical" evidence="8">
    <location>
        <begin position="6"/>
        <end position="25"/>
    </location>
</feature>
<dbReference type="Pfam" id="PF00474">
    <property type="entry name" value="SSF"/>
    <property type="match status" value="1"/>
</dbReference>
<protein>
    <submittedName>
        <fullName evidence="9">Sodium:solute symporter family protein</fullName>
    </submittedName>
</protein>
<accession>A0ABW8GJI1</accession>
<keyword evidence="4 8" id="KW-0812">Transmembrane</keyword>
<evidence type="ECO:0000256" key="8">
    <source>
        <dbReference type="SAM" id="Phobius"/>
    </source>
</evidence>
<dbReference type="Proteomes" id="UP001617669">
    <property type="component" value="Unassembled WGS sequence"/>
</dbReference>
<sequence>MLSTQATLAWLVFFAAAFAILGMAYSRRYRGNLEEFIVARNSQGSVASVMVLLASSLGAWILFSPAQAATWGGLTAVIGYALGAMSPRIAMIPLGKRMRELMPNGHSLTEFLIARYGKPMYLLALSIMLFYLFIAMSAEITAIAKMVTILAPVPLWATAAIVLGFTLLYTTYGGLRASIFTDKVQIVIIIPLLAALVFIGWKATGGVMPVMDKLRETAPQLIDLHDIGGIKAGLTFFVAILLTGIFHQGNWQRIYSAKDIPAMRNGFLLGGLLVVPFIFIMGLFGLAFMAMTPQGDSSVALFSVVMPNIPLWLAIALIPLGISLVMCSADSAISAISSIVAVDIGRVMPKRSAPSLMRLSRWLVLLVAIPVLIVAAQGYSVLYLFLLADLLCSAAAFPVFFGLFSRSHTGREAVMGTIAGLIAGLSMFPMPNEPATHLLESFLLAALTPVAIITLTRLLKRRKEHFELASLTHASRRLDQEQL</sequence>
<dbReference type="Gene3D" id="1.20.1730.10">
    <property type="entry name" value="Sodium/glucose cotransporter"/>
    <property type="match status" value="1"/>
</dbReference>
<feature type="transmembrane region" description="Helical" evidence="8">
    <location>
        <begin position="442"/>
        <end position="459"/>
    </location>
</feature>
<evidence type="ECO:0000256" key="1">
    <source>
        <dbReference type="ARBA" id="ARBA00004141"/>
    </source>
</evidence>
<keyword evidence="5 8" id="KW-1133">Transmembrane helix</keyword>
<feature type="transmembrane region" description="Helical" evidence="8">
    <location>
        <begin position="121"/>
        <end position="143"/>
    </location>
</feature>